<dbReference type="SMART" id="SM00579">
    <property type="entry name" value="FBD"/>
    <property type="match status" value="1"/>
</dbReference>
<organism evidence="2 3">
    <name type="scientific">Capsicum baccatum</name>
    <name type="common">Peruvian pepper</name>
    <dbReference type="NCBI Taxonomy" id="33114"/>
    <lineage>
        <taxon>Eukaryota</taxon>
        <taxon>Viridiplantae</taxon>
        <taxon>Streptophyta</taxon>
        <taxon>Embryophyta</taxon>
        <taxon>Tracheophyta</taxon>
        <taxon>Spermatophyta</taxon>
        <taxon>Magnoliopsida</taxon>
        <taxon>eudicotyledons</taxon>
        <taxon>Gunneridae</taxon>
        <taxon>Pentapetalae</taxon>
        <taxon>asterids</taxon>
        <taxon>lamiids</taxon>
        <taxon>Solanales</taxon>
        <taxon>Solanaceae</taxon>
        <taxon>Solanoideae</taxon>
        <taxon>Capsiceae</taxon>
        <taxon>Capsicum</taxon>
    </lineage>
</organism>
<evidence type="ECO:0000259" key="1">
    <source>
        <dbReference type="SMART" id="SM00579"/>
    </source>
</evidence>
<dbReference type="SUPFAM" id="SSF52047">
    <property type="entry name" value="RNI-like"/>
    <property type="match status" value="1"/>
</dbReference>
<dbReference type="OrthoDB" id="1255006at2759"/>
<proteinExistence type="predicted"/>
<evidence type="ECO:0000313" key="3">
    <source>
        <dbReference type="Proteomes" id="UP000224567"/>
    </source>
</evidence>
<dbReference type="PANTHER" id="PTHR34145">
    <property type="entry name" value="OS02G0105600 PROTEIN"/>
    <property type="match status" value="1"/>
</dbReference>
<dbReference type="InterPro" id="IPR006566">
    <property type="entry name" value="FBD"/>
</dbReference>
<reference evidence="2 3" key="1">
    <citation type="journal article" date="2017" name="Genome Biol.">
        <title>New reference genome sequences of hot pepper reveal the massive evolution of plant disease-resistance genes by retroduplication.</title>
        <authorList>
            <person name="Kim S."/>
            <person name="Park J."/>
            <person name="Yeom S.I."/>
            <person name="Kim Y.M."/>
            <person name="Seo E."/>
            <person name="Kim K.T."/>
            <person name="Kim M.S."/>
            <person name="Lee J.M."/>
            <person name="Cheong K."/>
            <person name="Shin H.S."/>
            <person name="Kim S.B."/>
            <person name="Han K."/>
            <person name="Lee J."/>
            <person name="Park M."/>
            <person name="Lee H.A."/>
            <person name="Lee H.Y."/>
            <person name="Lee Y."/>
            <person name="Oh S."/>
            <person name="Lee J.H."/>
            <person name="Choi E."/>
            <person name="Choi E."/>
            <person name="Lee S.E."/>
            <person name="Jeon J."/>
            <person name="Kim H."/>
            <person name="Choi G."/>
            <person name="Song H."/>
            <person name="Lee J."/>
            <person name="Lee S.C."/>
            <person name="Kwon J.K."/>
            <person name="Lee H.Y."/>
            <person name="Koo N."/>
            <person name="Hong Y."/>
            <person name="Kim R.W."/>
            <person name="Kang W.H."/>
            <person name="Huh J.H."/>
            <person name="Kang B.C."/>
            <person name="Yang T.J."/>
            <person name="Lee Y.H."/>
            <person name="Bennetzen J.L."/>
            <person name="Choi D."/>
        </authorList>
    </citation>
    <scope>NUCLEOTIDE SEQUENCE [LARGE SCALE GENOMIC DNA]</scope>
    <source>
        <strain evidence="3">cv. PBC81</strain>
    </source>
</reference>
<keyword evidence="3" id="KW-1185">Reference proteome</keyword>
<feature type="domain" description="FBD" evidence="1">
    <location>
        <begin position="307"/>
        <end position="376"/>
    </location>
</feature>
<dbReference type="InterPro" id="IPR053772">
    <property type="entry name" value="At1g61320/At1g61330-like"/>
</dbReference>
<dbReference type="AlphaFoldDB" id="A0A2G2VAB0"/>
<dbReference type="EMBL" id="MLFT02000079">
    <property type="protein sequence ID" value="PHT29848.1"/>
    <property type="molecule type" value="Genomic_DNA"/>
</dbReference>
<dbReference type="Proteomes" id="UP000224567">
    <property type="component" value="Unassembled WGS sequence"/>
</dbReference>
<accession>A0A2G2VAB0</accession>
<sequence>MSVLSKPWRHVWASNPKLLFSAQFCNKKPSHKLIDIINTILSQHAEAIKTFLMNVSSIPSSHHSAIDQWTFLLSKNGLKHLTLQNLDDVRYKLPSCMCVVELECLDLDNCIFRPPCNFKGFPKLKLLSLCQVILQLDTATSFLRMPNFRLLHFTTCRPLHHSKIYVPKLWRLSFSITGTWTLNLGHFFGCQNLKIVILASKINQDKVMNLTNFLSCSPKVCELFLYGCYLKSFASDTGEERFPTCLRSLRVLCSYNFDFDDNDQIFCILRILTNNPNLKDLLFKSVLKMKGGVEDNVNRSAYSTQRLTKLQKLKIEAFHGLRAELLFVRFVLASAPLLLKTILCVDESVHESEYLKISEELMGFPRASPKLEIKCEPPKKAK</sequence>
<reference evidence="3" key="2">
    <citation type="journal article" date="2017" name="J. Anim. Genet.">
        <title>Multiple reference genome sequences of hot pepper reveal the massive evolution of plant disease resistance genes by retroduplication.</title>
        <authorList>
            <person name="Kim S."/>
            <person name="Park J."/>
            <person name="Yeom S.-I."/>
            <person name="Kim Y.-M."/>
            <person name="Seo E."/>
            <person name="Kim K.-T."/>
            <person name="Kim M.-S."/>
            <person name="Lee J.M."/>
            <person name="Cheong K."/>
            <person name="Shin H.-S."/>
            <person name="Kim S.-B."/>
            <person name="Han K."/>
            <person name="Lee J."/>
            <person name="Park M."/>
            <person name="Lee H.-A."/>
            <person name="Lee H.-Y."/>
            <person name="Lee Y."/>
            <person name="Oh S."/>
            <person name="Lee J.H."/>
            <person name="Choi E."/>
            <person name="Choi E."/>
            <person name="Lee S.E."/>
            <person name="Jeon J."/>
            <person name="Kim H."/>
            <person name="Choi G."/>
            <person name="Song H."/>
            <person name="Lee J."/>
            <person name="Lee S.-C."/>
            <person name="Kwon J.-K."/>
            <person name="Lee H.-Y."/>
            <person name="Koo N."/>
            <person name="Hong Y."/>
            <person name="Kim R.W."/>
            <person name="Kang W.-H."/>
            <person name="Huh J.H."/>
            <person name="Kang B.-C."/>
            <person name="Yang T.-J."/>
            <person name="Lee Y.-H."/>
            <person name="Bennetzen J.L."/>
            <person name="Choi D."/>
        </authorList>
    </citation>
    <scope>NUCLEOTIDE SEQUENCE [LARGE SCALE GENOMIC DNA]</scope>
    <source>
        <strain evidence="3">cv. PBC81</strain>
    </source>
</reference>
<dbReference type="STRING" id="33114.A0A2G2VAB0"/>
<evidence type="ECO:0000313" key="2">
    <source>
        <dbReference type="EMBL" id="PHT29848.1"/>
    </source>
</evidence>
<gene>
    <name evidence="2" type="ORF">CQW23_30566</name>
</gene>
<comment type="caution">
    <text evidence="2">The sequence shown here is derived from an EMBL/GenBank/DDBJ whole genome shotgun (WGS) entry which is preliminary data.</text>
</comment>
<name>A0A2G2VAB0_CAPBA</name>
<protein>
    <recommendedName>
        <fullName evidence="1">FBD domain-containing protein</fullName>
    </recommendedName>
</protein>
<dbReference type="PANTHER" id="PTHR34145:SF28">
    <property type="entry name" value="F-BOX DOMAIN-CONTAINING PROTEIN"/>
    <property type="match status" value="1"/>
</dbReference>